<evidence type="ECO:0000313" key="3">
    <source>
        <dbReference type="Proteomes" id="UP001430377"/>
    </source>
</evidence>
<organism evidence="2 3">
    <name type="scientific">Haloarcula rubra</name>
    <dbReference type="NCBI Taxonomy" id="2487747"/>
    <lineage>
        <taxon>Archaea</taxon>
        <taxon>Methanobacteriati</taxon>
        <taxon>Methanobacteriota</taxon>
        <taxon>Stenosarchaea group</taxon>
        <taxon>Halobacteria</taxon>
        <taxon>Halobacteriales</taxon>
        <taxon>Haloarculaceae</taxon>
        <taxon>Haloarcula</taxon>
    </lineage>
</organism>
<accession>A0AAW4PNN1</accession>
<dbReference type="Proteomes" id="UP001430377">
    <property type="component" value="Unassembled WGS sequence"/>
</dbReference>
<dbReference type="AlphaFoldDB" id="A0AAW4PNN1"/>
<sequence length="58" mass="5786">MTADGGDTMTAHDLDAVEPSFSSLGAVATLRHLASKNMGENGRPLGSGLAAGTAEATR</sequence>
<evidence type="ECO:0000256" key="1">
    <source>
        <dbReference type="SAM" id="MobiDB-lite"/>
    </source>
</evidence>
<feature type="region of interest" description="Disordered" evidence="1">
    <location>
        <begin position="37"/>
        <end position="58"/>
    </location>
</feature>
<evidence type="ECO:0000313" key="2">
    <source>
        <dbReference type="EMBL" id="MBX0322002.1"/>
    </source>
</evidence>
<dbReference type="RefSeq" id="WP_220616989.1">
    <property type="nucleotide sequence ID" value="NZ_RKLR01000001.1"/>
</dbReference>
<keyword evidence="3" id="KW-1185">Reference proteome</keyword>
<gene>
    <name evidence="2" type="ORF">EGH21_03045</name>
</gene>
<proteinExistence type="predicted"/>
<protein>
    <submittedName>
        <fullName evidence="2">Uncharacterized protein</fullName>
    </submittedName>
</protein>
<reference evidence="2 3" key="1">
    <citation type="submission" date="2021-06" db="EMBL/GenBank/DDBJ databases">
        <title>Halomicroarcula sp. a new haloarchaeum isolated from saline soil.</title>
        <authorList>
            <person name="Duran-Viseras A."/>
            <person name="Sanchez-Porro C."/>
            <person name="Ventosa A."/>
        </authorList>
    </citation>
    <scope>NUCLEOTIDE SEQUENCE [LARGE SCALE GENOMIC DNA]</scope>
    <source>
        <strain evidence="2 3">F13</strain>
    </source>
</reference>
<name>A0AAW4PNN1_9EURY</name>
<comment type="caution">
    <text evidence="2">The sequence shown here is derived from an EMBL/GenBank/DDBJ whole genome shotgun (WGS) entry which is preliminary data.</text>
</comment>
<dbReference type="EMBL" id="RKLR01000001">
    <property type="protein sequence ID" value="MBX0322002.1"/>
    <property type="molecule type" value="Genomic_DNA"/>
</dbReference>